<feature type="transmembrane region" description="Helical" evidence="8">
    <location>
        <begin position="292"/>
        <end position="310"/>
    </location>
</feature>
<evidence type="ECO:0000256" key="3">
    <source>
        <dbReference type="ARBA" id="ARBA00022475"/>
    </source>
</evidence>
<evidence type="ECO:0000256" key="7">
    <source>
        <dbReference type="ARBA" id="ARBA00023136"/>
    </source>
</evidence>
<feature type="transmembrane region" description="Helical" evidence="8">
    <location>
        <begin position="136"/>
        <end position="154"/>
    </location>
</feature>
<dbReference type="OrthoDB" id="192433at2"/>
<evidence type="ECO:0000256" key="6">
    <source>
        <dbReference type="ARBA" id="ARBA00022989"/>
    </source>
</evidence>
<proteinExistence type="predicted"/>
<feature type="transmembrane region" description="Helical" evidence="8">
    <location>
        <begin position="316"/>
        <end position="337"/>
    </location>
</feature>
<evidence type="ECO:0000256" key="5">
    <source>
        <dbReference type="ARBA" id="ARBA00022692"/>
    </source>
</evidence>
<comment type="subcellular location">
    <subcellularLocation>
        <location evidence="1">Cell membrane</location>
        <topology evidence="1">Multi-pass membrane protein</topology>
    </subcellularLocation>
</comment>
<dbReference type="AlphaFoldDB" id="A0A4R5PM24"/>
<gene>
    <name evidence="9" type="ORF">E2A64_01810</name>
</gene>
<keyword evidence="2" id="KW-0813">Transport</keyword>
<sequence>MSTDIQSSPAERATPYSKDAITHFIYRYGLLVVLALMIVVFSIAHPFFGTFANAMFILQASAIVAVVGLGCTISMTVGGFDLAVGATMSLVVMVAAGAMVIYGFSGPVAILLGLAAGLLAGLLNAMLIVYARIPDLVATLAAQFLVSGTTLLAVNGQSISEGMSLGTTSATGTFAPIFKWLGSGYVFGVHSSVIVAGLVFLAVFALLNLTKWGRIFYAIGGNPVAAAAVGIPVRRYRIIAYLLSGLLSAVAGLLLVARSNRGDVSVGDAYLLQAVSAALVGYAVLGANRANAFGTLIGAVFVATLINGLTMFNFPYYAQTFVQGLLLGVALLMSYTLGPKSKR</sequence>
<keyword evidence="5 8" id="KW-0812">Transmembrane</keyword>
<dbReference type="RefSeq" id="WP_133282735.1">
    <property type="nucleotide sequence ID" value="NZ_SMSI01000001.1"/>
</dbReference>
<dbReference type="CDD" id="cd06579">
    <property type="entry name" value="TM_PBP1_transp_AraH_like"/>
    <property type="match status" value="1"/>
</dbReference>
<feature type="transmembrane region" description="Helical" evidence="8">
    <location>
        <begin position="109"/>
        <end position="130"/>
    </location>
</feature>
<keyword evidence="4" id="KW-0997">Cell inner membrane</keyword>
<protein>
    <submittedName>
        <fullName evidence="9">ABC transporter permease</fullName>
    </submittedName>
</protein>
<feature type="transmembrane region" description="Helical" evidence="8">
    <location>
        <begin position="238"/>
        <end position="257"/>
    </location>
</feature>
<feature type="transmembrane region" description="Helical" evidence="8">
    <location>
        <begin position="269"/>
        <end position="285"/>
    </location>
</feature>
<dbReference type="Pfam" id="PF02653">
    <property type="entry name" value="BPD_transp_2"/>
    <property type="match status" value="1"/>
</dbReference>
<evidence type="ECO:0000313" key="10">
    <source>
        <dbReference type="Proteomes" id="UP000295131"/>
    </source>
</evidence>
<accession>A0A4R5PM24</accession>
<dbReference type="Proteomes" id="UP000295131">
    <property type="component" value="Unassembled WGS sequence"/>
</dbReference>
<dbReference type="GO" id="GO:0005886">
    <property type="term" value="C:plasma membrane"/>
    <property type="evidence" value="ECO:0007669"/>
    <property type="project" value="UniProtKB-SubCell"/>
</dbReference>
<keyword evidence="3" id="KW-1003">Cell membrane</keyword>
<evidence type="ECO:0000256" key="2">
    <source>
        <dbReference type="ARBA" id="ARBA00022448"/>
    </source>
</evidence>
<dbReference type="InterPro" id="IPR001851">
    <property type="entry name" value="ABC_transp_permease"/>
</dbReference>
<evidence type="ECO:0000313" key="9">
    <source>
        <dbReference type="EMBL" id="TDH37898.1"/>
    </source>
</evidence>
<dbReference type="PANTHER" id="PTHR32196:SF21">
    <property type="entry name" value="ABC TRANSPORTER PERMEASE PROTEIN YPHD-RELATED"/>
    <property type="match status" value="1"/>
</dbReference>
<dbReference type="EMBL" id="SMSI01000001">
    <property type="protein sequence ID" value="TDH37898.1"/>
    <property type="molecule type" value="Genomic_DNA"/>
</dbReference>
<evidence type="ECO:0000256" key="4">
    <source>
        <dbReference type="ARBA" id="ARBA00022519"/>
    </source>
</evidence>
<comment type="caution">
    <text evidence="9">The sequence shown here is derived from an EMBL/GenBank/DDBJ whole genome shotgun (WGS) entry which is preliminary data.</text>
</comment>
<keyword evidence="10" id="KW-1185">Reference proteome</keyword>
<name>A0A4R5PM24_9HYPH</name>
<evidence type="ECO:0000256" key="1">
    <source>
        <dbReference type="ARBA" id="ARBA00004651"/>
    </source>
</evidence>
<evidence type="ECO:0000256" key="8">
    <source>
        <dbReference type="SAM" id="Phobius"/>
    </source>
</evidence>
<feature type="transmembrane region" description="Helical" evidence="8">
    <location>
        <begin position="185"/>
        <end position="209"/>
    </location>
</feature>
<feature type="transmembrane region" description="Helical" evidence="8">
    <location>
        <begin position="25"/>
        <end position="44"/>
    </location>
</feature>
<keyword evidence="7 8" id="KW-0472">Membrane</keyword>
<dbReference type="GO" id="GO:0022857">
    <property type="term" value="F:transmembrane transporter activity"/>
    <property type="evidence" value="ECO:0007669"/>
    <property type="project" value="InterPro"/>
</dbReference>
<organism evidence="9 10">
    <name type="scientific">Pseudohoeflea suaedae</name>
    <dbReference type="NCBI Taxonomy" id="877384"/>
    <lineage>
        <taxon>Bacteria</taxon>
        <taxon>Pseudomonadati</taxon>
        <taxon>Pseudomonadota</taxon>
        <taxon>Alphaproteobacteria</taxon>
        <taxon>Hyphomicrobiales</taxon>
        <taxon>Rhizobiaceae</taxon>
        <taxon>Pseudohoeflea</taxon>
    </lineage>
</organism>
<feature type="transmembrane region" description="Helical" evidence="8">
    <location>
        <begin position="82"/>
        <end position="102"/>
    </location>
</feature>
<reference evidence="9 10" key="1">
    <citation type="journal article" date="2013" name="Int. J. Syst. Evol. Microbiol.">
        <title>Hoeflea suaedae sp. nov., an endophytic bacterium isolated from the root of the halophyte Suaeda maritima.</title>
        <authorList>
            <person name="Chung E.J."/>
            <person name="Park J.A."/>
            <person name="Pramanik P."/>
            <person name="Bibi F."/>
            <person name="Jeon C.O."/>
            <person name="Chung Y.R."/>
        </authorList>
    </citation>
    <scope>NUCLEOTIDE SEQUENCE [LARGE SCALE GENOMIC DNA]</scope>
    <source>
        <strain evidence="9 10">YC6898</strain>
    </source>
</reference>
<dbReference type="PANTHER" id="PTHR32196">
    <property type="entry name" value="ABC TRANSPORTER PERMEASE PROTEIN YPHD-RELATED-RELATED"/>
    <property type="match status" value="1"/>
</dbReference>
<keyword evidence="6 8" id="KW-1133">Transmembrane helix</keyword>
<feature type="transmembrane region" description="Helical" evidence="8">
    <location>
        <begin position="56"/>
        <end position="76"/>
    </location>
</feature>